<reference evidence="2" key="1">
    <citation type="journal article" date="2020" name="Nature">
        <title>Giant virus diversity and host interactions through global metagenomics.</title>
        <authorList>
            <person name="Schulz F."/>
            <person name="Roux S."/>
            <person name="Paez-Espino D."/>
            <person name="Jungbluth S."/>
            <person name="Walsh D.A."/>
            <person name="Denef V.J."/>
            <person name="McMahon K.D."/>
            <person name="Konstantinidis K.T."/>
            <person name="Eloe-Fadrosh E.A."/>
            <person name="Kyrpides N.C."/>
            <person name="Woyke T."/>
        </authorList>
    </citation>
    <scope>NUCLEOTIDE SEQUENCE</scope>
    <source>
        <strain evidence="2">GVMAG-M-3300009182-46</strain>
    </source>
</reference>
<evidence type="ECO:0000313" key="2">
    <source>
        <dbReference type="EMBL" id="QHT35825.1"/>
    </source>
</evidence>
<feature type="region of interest" description="Disordered" evidence="1">
    <location>
        <begin position="97"/>
        <end position="118"/>
    </location>
</feature>
<accession>A0A6C0F9H6</accession>
<name>A0A6C0F9H6_9ZZZZ</name>
<organism evidence="2">
    <name type="scientific">viral metagenome</name>
    <dbReference type="NCBI Taxonomy" id="1070528"/>
    <lineage>
        <taxon>unclassified sequences</taxon>
        <taxon>metagenomes</taxon>
        <taxon>organismal metagenomes</taxon>
    </lineage>
</organism>
<sequence length="118" mass="13581">MEAEADAIKPFIQNIQSANVTTSRKAARGESYCDFVYNKVDDIENEKGFQSFMAKLLKDVTENNKKTQKLVELESPDASKIKQQSLVARERVYKMKGGKKRRTIAKKKGKMVRTKRRH</sequence>
<dbReference type="EMBL" id="MN739027">
    <property type="protein sequence ID" value="QHT35825.1"/>
    <property type="molecule type" value="Genomic_DNA"/>
</dbReference>
<proteinExistence type="predicted"/>
<protein>
    <submittedName>
        <fullName evidence="2">Uncharacterized protein</fullName>
    </submittedName>
</protein>
<dbReference type="AlphaFoldDB" id="A0A6C0F9H6"/>
<evidence type="ECO:0000256" key="1">
    <source>
        <dbReference type="SAM" id="MobiDB-lite"/>
    </source>
</evidence>